<gene>
    <name evidence="1" type="ORF">DEO72_LG5g2207</name>
</gene>
<evidence type="ECO:0000313" key="2">
    <source>
        <dbReference type="Proteomes" id="UP000501690"/>
    </source>
</evidence>
<name>A0A4D6M0L0_VIGUN</name>
<protein>
    <submittedName>
        <fullName evidence="1">Uncharacterized protein</fullName>
    </submittedName>
</protein>
<organism evidence="1 2">
    <name type="scientific">Vigna unguiculata</name>
    <name type="common">Cowpea</name>
    <dbReference type="NCBI Taxonomy" id="3917"/>
    <lineage>
        <taxon>Eukaryota</taxon>
        <taxon>Viridiplantae</taxon>
        <taxon>Streptophyta</taxon>
        <taxon>Embryophyta</taxon>
        <taxon>Tracheophyta</taxon>
        <taxon>Spermatophyta</taxon>
        <taxon>Magnoliopsida</taxon>
        <taxon>eudicotyledons</taxon>
        <taxon>Gunneridae</taxon>
        <taxon>Pentapetalae</taxon>
        <taxon>rosids</taxon>
        <taxon>fabids</taxon>
        <taxon>Fabales</taxon>
        <taxon>Fabaceae</taxon>
        <taxon>Papilionoideae</taxon>
        <taxon>50 kb inversion clade</taxon>
        <taxon>NPAAA clade</taxon>
        <taxon>indigoferoid/millettioid clade</taxon>
        <taxon>Phaseoleae</taxon>
        <taxon>Vigna</taxon>
    </lineage>
</organism>
<evidence type="ECO:0000313" key="1">
    <source>
        <dbReference type="EMBL" id="QCD94128.1"/>
    </source>
</evidence>
<sequence length="122" mass="13628">MMATTMETLCLVQDRGASDASMVRSGCCDANEQVLERANMVVCKLEAFRCRNVKVEGATNSGMFSLFRHGGSTSRFDFFLWWDWCVRDIMLHHSSSPIWCAKMVVAASWWLAVTTGTRGGCC</sequence>
<dbReference type="EMBL" id="CP039349">
    <property type="protein sequence ID" value="QCD94128.1"/>
    <property type="molecule type" value="Genomic_DNA"/>
</dbReference>
<proteinExistence type="predicted"/>
<keyword evidence="2" id="KW-1185">Reference proteome</keyword>
<dbReference type="AlphaFoldDB" id="A0A4D6M0L0"/>
<reference evidence="1 2" key="1">
    <citation type="submission" date="2019-04" db="EMBL/GenBank/DDBJ databases">
        <title>An improved genome assembly and genetic linkage map for asparagus bean, Vigna unguiculata ssp. sesquipedialis.</title>
        <authorList>
            <person name="Xia Q."/>
            <person name="Zhang R."/>
            <person name="Dong Y."/>
        </authorList>
    </citation>
    <scope>NUCLEOTIDE SEQUENCE [LARGE SCALE GENOMIC DNA]</scope>
    <source>
        <tissue evidence="1">Leaf</tissue>
    </source>
</reference>
<accession>A0A4D6M0L0</accession>
<dbReference type="Proteomes" id="UP000501690">
    <property type="component" value="Linkage Group LG5"/>
</dbReference>